<protein>
    <submittedName>
        <fullName evidence="9">ABC transporter permease</fullName>
    </submittedName>
</protein>
<dbReference type="EMBL" id="JBHEZY010000007">
    <property type="protein sequence ID" value="MFC1432817.1"/>
    <property type="molecule type" value="Genomic_DNA"/>
</dbReference>
<evidence type="ECO:0000256" key="3">
    <source>
        <dbReference type="ARBA" id="ARBA00022475"/>
    </source>
</evidence>
<keyword evidence="5 7" id="KW-1133">Transmembrane helix</keyword>
<comment type="subcellular location">
    <subcellularLocation>
        <location evidence="1 7">Cell membrane</location>
        <topology evidence="1 7">Multi-pass membrane protein</topology>
    </subcellularLocation>
</comment>
<comment type="similarity">
    <text evidence="7">Belongs to the binding-protein-dependent transport system permease family.</text>
</comment>
<evidence type="ECO:0000256" key="7">
    <source>
        <dbReference type="RuleBase" id="RU363032"/>
    </source>
</evidence>
<dbReference type="PANTHER" id="PTHR43163:SF6">
    <property type="entry name" value="DIPEPTIDE TRANSPORT SYSTEM PERMEASE PROTEIN DPPB-RELATED"/>
    <property type="match status" value="1"/>
</dbReference>
<dbReference type="Gene3D" id="1.10.3720.10">
    <property type="entry name" value="MetI-like"/>
    <property type="match status" value="1"/>
</dbReference>
<evidence type="ECO:0000313" key="10">
    <source>
        <dbReference type="EMBL" id="MFC1432817.1"/>
    </source>
</evidence>
<feature type="transmembrane region" description="Helical" evidence="7">
    <location>
        <begin position="294"/>
        <end position="316"/>
    </location>
</feature>
<feature type="domain" description="ABC transmembrane type-1" evidence="8">
    <location>
        <begin position="97"/>
        <end position="312"/>
    </location>
</feature>
<gene>
    <name evidence="10" type="ORF">ACEZDB_19435</name>
    <name evidence="9" type="ORF">ACEZDG_26230</name>
</gene>
<keyword evidence="6 7" id="KW-0472">Membrane</keyword>
<evidence type="ECO:0000256" key="6">
    <source>
        <dbReference type="ARBA" id="ARBA00023136"/>
    </source>
</evidence>
<comment type="caution">
    <text evidence="9">The sequence shown here is derived from an EMBL/GenBank/DDBJ whole genome shotgun (WGS) entry which is preliminary data.</text>
</comment>
<evidence type="ECO:0000313" key="11">
    <source>
        <dbReference type="Proteomes" id="UP001592530"/>
    </source>
</evidence>
<sequence>MGRFMLRRLANYLMLVIVASCLAYFLAALSLNPRANFEQQKPRPTVQQIDATLRTYNLDPSTPVVVRFAHWADGVVHGDLGMNIKGGSVNDDFSRRIWVSVRLLLIATIIGSIGGVLVGAQGAIKQYRFFDRWTTLASFFLLAMPVFVVAISLEIFAVDINQSSGHTVIQYIGEYNPDLSGFWPVMLSRVQHLILPTISLALFQIAQYSRYQRNTMLDVLGSDFLRTARAKGLRRRTALMKHGLRTAILPIIPLLVYNVILLFTGATFTEKIFGWHGMGEWLVDSITTNDVNSVAAVSLFTAVIVLIAGLLSDLIYSALDPRVRFS</sequence>
<feature type="transmembrane region" description="Helical" evidence="7">
    <location>
        <begin position="136"/>
        <end position="158"/>
    </location>
</feature>
<dbReference type="EMBL" id="JBHEZX010000013">
    <property type="protein sequence ID" value="MFC1412771.1"/>
    <property type="molecule type" value="Genomic_DNA"/>
</dbReference>
<keyword evidence="12" id="KW-1185">Reference proteome</keyword>
<dbReference type="CDD" id="cd06261">
    <property type="entry name" value="TM_PBP2"/>
    <property type="match status" value="1"/>
</dbReference>
<evidence type="ECO:0000256" key="5">
    <source>
        <dbReference type="ARBA" id="ARBA00022989"/>
    </source>
</evidence>
<keyword evidence="2 7" id="KW-0813">Transport</keyword>
<evidence type="ECO:0000259" key="8">
    <source>
        <dbReference type="PROSITE" id="PS50928"/>
    </source>
</evidence>
<proteinExistence type="inferred from homology"/>
<evidence type="ECO:0000256" key="2">
    <source>
        <dbReference type="ARBA" id="ARBA00022448"/>
    </source>
</evidence>
<evidence type="ECO:0000256" key="4">
    <source>
        <dbReference type="ARBA" id="ARBA00022692"/>
    </source>
</evidence>
<evidence type="ECO:0000256" key="1">
    <source>
        <dbReference type="ARBA" id="ARBA00004651"/>
    </source>
</evidence>
<dbReference type="Proteomes" id="UP001592582">
    <property type="component" value="Unassembled WGS sequence"/>
</dbReference>
<dbReference type="PROSITE" id="PS51257">
    <property type="entry name" value="PROKAR_LIPOPROTEIN"/>
    <property type="match status" value="1"/>
</dbReference>
<feature type="transmembrane region" description="Helical" evidence="7">
    <location>
        <begin position="12"/>
        <end position="31"/>
    </location>
</feature>
<reference evidence="11 12" key="1">
    <citation type="submission" date="2024-09" db="EMBL/GenBank/DDBJ databases">
        <authorList>
            <person name="Lee S.D."/>
        </authorList>
    </citation>
    <scope>NUCLEOTIDE SEQUENCE [LARGE SCALE GENOMIC DNA]</scope>
    <source>
        <strain evidence="9 12">N1-1</strain>
        <strain evidence="10 11">N1-3</strain>
    </source>
</reference>
<keyword evidence="3" id="KW-1003">Cell membrane</keyword>
<organism evidence="9 12">
    <name type="scientific">Streptacidiphilus alkalitolerans</name>
    <dbReference type="NCBI Taxonomy" id="3342712"/>
    <lineage>
        <taxon>Bacteria</taxon>
        <taxon>Bacillati</taxon>
        <taxon>Actinomycetota</taxon>
        <taxon>Actinomycetes</taxon>
        <taxon>Kitasatosporales</taxon>
        <taxon>Streptomycetaceae</taxon>
        <taxon>Streptacidiphilus</taxon>
    </lineage>
</organism>
<dbReference type="PROSITE" id="PS50928">
    <property type="entry name" value="ABC_TM1"/>
    <property type="match status" value="1"/>
</dbReference>
<accession>A0ABV6VGI2</accession>
<feature type="transmembrane region" description="Helical" evidence="7">
    <location>
        <begin position="186"/>
        <end position="206"/>
    </location>
</feature>
<dbReference type="InterPro" id="IPR035906">
    <property type="entry name" value="MetI-like_sf"/>
</dbReference>
<dbReference type="Pfam" id="PF00528">
    <property type="entry name" value="BPD_transp_1"/>
    <property type="match status" value="1"/>
</dbReference>
<dbReference type="PANTHER" id="PTHR43163">
    <property type="entry name" value="DIPEPTIDE TRANSPORT SYSTEM PERMEASE PROTEIN DPPB-RELATED"/>
    <property type="match status" value="1"/>
</dbReference>
<name>A0ABV6VGI2_9ACTN</name>
<dbReference type="RefSeq" id="WP_380513774.1">
    <property type="nucleotide sequence ID" value="NZ_JBHEZX010000013.1"/>
</dbReference>
<evidence type="ECO:0000313" key="12">
    <source>
        <dbReference type="Proteomes" id="UP001592582"/>
    </source>
</evidence>
<dbReference type="InterPro" id="IPR000515">
    <property type="entry name" value="MetI-like"/>
</dbReference>
<evidence type="ECO:0000313" key="9">
    <source>
        <dbReference type="EMBL" id="MFC1412771.1"/>
    </source>
</evidence>
<keyword evidence="4 7" id="KW-0812">Transmembrane</keyword>
<feature type="transmembrane region" description="Helical" evidence="7">
    <location>
        <begin position="244"/>
        <end position="268"/>
    </location>
</feature>
<dbReference type="SUPFAM" id="SSF161098">
    <property type="entry name" value="MetI-like"/>
    <property type="match status" value="1"/>
</dbReference>
<dbReference type="Proteomes" id="UP001592530">
    <property type="component" value="Unassembled WGS sequence"/>
</dbReference>
<feature type="transmembrane region" description="Helical" evidence="7">
    <location>
        <begin position="103"/>
        <end position="124"/>
    </location>
</feature>